<dbReference type="SUPFAM" id="SSF74650">
    <property type="entry name" value="Galactose mutarotase-like"/>
    <property type="match status" value="1"/>
</dbReference>
<evidence type="ECO:0000259" key="4">
    <source>
        <dbReference type="Pfam" id="PF09094"/>
    </source>
</evidence>
<dbReference type="SUPFAM" id="SSF88713">
    <property type="entry name" value="Glycoside hydrolase/deacetylase"/>
    <property type="match status" value="1"/>
</dbReference>
<dbReference type="GO" id="GO:0030246">
    <property type="term" value="F:carbohydrate binding"/>
    <property type="evidence" value="ECO:0007669"/>
    <property type="project" value="InterPro"/>
</dbReference>
<sequence>MKKINLVLGIHNHQPVGNFDFVFEHAYNVAYKPFIEILAKHPKVKLAQHYTGILFQWIMEKHPEFIDELKILVDRGQIELITGGFYEPILAVIPDQDKLDQIKKLSDFIEKHFGKVPVGMWLAERVWEQHIVKFISMAGVKYVIIDDTHFRYAGLSGEQLLGYYITEEQGYTVNIFPISKMLRYTIPFQPVEKTIDYLKEIATEEGDRVIVYADDGEKFGVWPNTYKHVYEDGWLEEFLTALEENSDWINILHFSEVIEKIKPIGRIYLPNASYAEMMHWALPADAYLDYEKLEEHLKEEGMYEQYSRFFRGGFWRNFLVKYPEANNLHKKMLRVSERARKLQSKGKDVSKALDKIWSAQCNDPYWHGIFGGLYLTNLRSSAYRNLISAENELDRVENKKLLKYEFTDFDRDGKEELIIESPNFNIYINPNYGGQIFELDFKPVEFNITDVMTRRKEGYHQKLLQLANERNNPNNQGVASIHDMLTAKEEGLEKFLHYDWYRRGSLIDHFLGEGTTLENFYQCKYPEQGDFVNQPYNVKTNFNRSKFEVILSRVGNVWVDGERCKIRLEKVIKLEKSLNEITIQYKLENLEDKMLDLWFGVEFACNFLAPDSEDRYFYFVGRDIEDKKLKSMGEVEDVVSFGIVDEWLGLDMNFYLSKFANVWRFPIESVSLSEAGFERVYQGSVILLHWNIKLSKEWSVEINNSFRILKK</sequence>
<proteinExistence type="inferred from homology"/>
<dbReference type="Pfam" id="PF09095">
    <property type="entry name" value="AmyA-gluTrfs_C"/>
    <property type="match status" value="1"/>
</dbReference>
<evidence type="ECO:0000256" key="1">
    <source>
        <dbReference type="ARBA" id="ARBA00006821"/>
    </source>
</evidence>
<dbReference type="Pfam" id="PF03065">
    <property type="entry name" value="Glyco_hydro_57"/>
    <property type="match status" value="1"/>
</dbReference>
<dbReference type="PANTHER" id="PTHR36306">
    <property type="entry name" value="ALPHA-AMYLASE-RELATED-RELATED"/>
    <property type="match status" value="1"/>
</dbReference>
<dbReference type="PANTHER" id="PTHR36306:SF1">
    <property type="entry name" value="ALPHA-AMYLASE-RELATED"/>
    <property type="match status" value="1"/>
</dbReference>
<dbReference type="InterPro" id="IPR011330">
    <property type="entry name" value="Glyco_hydro/deAcase_b/a-brl"/>
</dbReference>
<feature type="domain" description="Alpha-amylase/4-alpha-glucanotransferase C-terminal" evidence="5">
    <location>
        <begin position="408"/>
        <end position="701"/>
    </location>
</feature>
<keyword evidence="2" id="KW-0119">Carbohydrate metabolism</keyword>
<dbReference type="RefSeq" id="WP_159421170.1">
    <property type="nucleotide sequence ID" value="NZ_CZVW01000036.1"/>
</dbReference>
<dbReference type="Gene3D" id="2.70.98.10">
    <property type="match status" value="1"/>
</dbReference>
<evidence type="ECO:0000313" key="6">
    <source>
        <dbReference type="EMBL" id="CUT05299.1"/>
    </source>
</evidence>
<feature type="domain" description="Alpha-amylase/4-alpha-glucanotransferase central" evidence="4">
    <location>
        <begin position="313"/>
        <end position="391"/>
    </location>
</feature>
<dbReference type="InterPro" id="IPR028995">
    <property type="entry name" value="Glyco_hydro_57/38_cen_sf"/>
</dbReference>
<dbReference type="InterPro" id="IPR015179">
    <property type="entry name" value="A-amylase/a-glucTrfase_C"/>
</dbReference>
<protein>
    <submittedName>
        <fullName evidence="6">Alpha-amylase</fullName>
    </submittedName>
</protein>
<gene>
    <name evidence="6" type="ORF">JGI23_01930</name>
</gene>
<dbReference type="Proteomes" id="UP000199197">
    <property type="component" value="Unassembled WGS sequence"/>
</dbReference>
<evidence type="ECO:0000259" key="3">
    <source>
        <dbReference type="Pfam" id="PF03065"/>
    </source>
</evidence>
<dbReference type="AlphaFoldDB" id="A0A0N7MYV5"/>
<dbReference type="InterPro" id="IPR052046">
    <property type="entry name" value="GH57_Enzymes"/>
</dbReference>
<dbReference type="InterPro" id="IPR011013">
    <property type="entry name" value="Gal_mutarotase_sf_dom"/>
</dbReference>
<dbReference type="CDD" id="cd10793">
    <property type="entry name" value="GH57N_TLGT_like"/>
    <property type="match status" value="1"/>
</dbReference>
<name>A0A0N7MYV5_9BACT</name>
<dbReference type="InterPro" id="IPR015178">
    <property type="entry name" value="A-amylase/a-glucTrfase_central"/>
</dbReference>
<accession>A0A0N7MYV5</accession>
<dbReference type="InterPro" id="IPR014718">
    <property type="entry name" value="GH-type_carb-bd"/>
</dbReference>
<dbReference type="OrthoDB" id="9757977at2"/>
<organism evidence="6 7">
    <name type="scientific">Candidatus Chryseopegocella kryptomonas</name>
    <dbReference type="NCBI Taxonomy" id="1633643"/>
    <lineage>
        <taxon>Bacteria</taxon>
        <taxon>Pseudomonadati</taxon>
        <taxon>Candidatus Kryptoniota</taxon>
        <taxon>Candidatus Chryseopegocella</taxon>
    </lineage>
</organism>
<dbReference type="InterPro" id="IPR004300">
    <property type="entry name" value="Glyco_hydro_57_N"/>
</dbReference>
<evidence type="ECO:0000313" key="7">
    <source>
        <dbReference type="Proteomes" id="UP000199197"/>
    </source>
</evidence>
<reference evidence="7" key="1">
    <citation type="submission" date="2015-11" db="EMBL/GenBank/DDBJ databases">
        <authorList>
            <person name="Varghese N."/>
        </authorList>
    </citation>
    <scope>NUCLEOTIDE SEQUENCE [LARGE SCALE GENOMIC DNA]</scope>
    <source>
        <strain evidence="7">JGI-23</strain>
    </source>
</reference>
<dbReference type="Pfam" id="PF09094">
    <property type="entry name" value="AmyA-A_glucT_m"/>
    <property type="match status" value="1"/>
</dbReference>
<dbReference type="EMBL" id="CZVW01000036">
    <property type="protein sequence ID" value="CUT05299.1"/>
    <property type="molecule type" value="Genomic_DNA"/>
</dbReference>
<feature type="domain" description="Glycoside hydrolase family 57 N-terminal" evidence="3">
    <location>
        <begin position="7"/>
        <end position="270"/>
    </location>
</feature>
<dbReference type="SUPFAM" id="SSF88688">
    <property type="entry name" value="Families 57/38 glycoside transferase middle domain"/>
    <property type="match status" value="1"/>
</dbReference>
<keyword evidence="7" id="KW-1185">Reference proteome</keyword>
<evidence type="ECO:0000259" key="5">
    <source>
        <dbReference type="Pfam" id="PF09095"/>
    </source>
</evidence>
<dbReference type="GO" id="GO:0003824">
    <property type="term" value="F:catalytic activity"/>
    <property type="evidence" value="ECO:0007669"/>
    <property type="project" value="InterPro"/>
</dbReference>
<dbReference type="GO" id="GO:0005975">
    <property type="term" value="P:carbohydrate metabolic process"/>
    <property type="evidence" value="ECO:0007669"/>
    <property type="project" value="InterPro"/>
</dbReference>
<dbReference type="Gene3D" id="3.20.110.20">
    <property type="match status" value="1"/>
</dbReference>
<comment type="similarity">
    <text evidence="1">Belongs to the glycosyl hydrolase 57 family.</text>
</comment>
<evidence type="ECO:0000256" key="2">
    <source>
        <dbReference type="ARBA" id="ARBA00023277"/>
    </source>
</evidence>